<sequence length="53" mass="6090">MSTLRHLPDFPLRLPENLEGLDPSASDQLSLWILDHFKDVICWNLAAVLNNFL</sequence>
<name>A0A2Z5G4M4_9BACT</name>
<proteinExistence type="predicted"/>
<organism evidence="1 2">
    <name type="scientific">Acidisarcina polymorpha</name>
    <dbReference type="NCBI Taxonomy" id="2211140"/>
    <lineage>
        <taxon>Bacteria</taxon>
        <taxon>Pseudomonadati</taxon>
        <taxon>Acidobacteriota</taxon>
        <taxon>Terriglobia</taxon>
        <taxon>Terriglobales</taxon>
        <taxon>Acidobacteriaceae</taxon>
        <taxon>Acidisarcina</taxon>
    </lineage>
</organism>
<evidence type="ECO:0000313" key="2">
    <source>
        <dbReference type="Proteomes" id="UP000253606"/>
    </source>
</evidence>
<protein>
    <submittedName>
        <fullName evidence="1">Uncharacterized protein</fullName>
    </submittedName>
</protein>
<gene>
    <name evidence="1" type="ORF">ACPOL_4650</name>
</gene>
<dbReference type="EMBL" id="CP030840">
    <property type="protein sequence ID" value="AXC13920.1"/>
    <property type="molecule type" value="Genomic_DNA"/>
</dbReference>
<dbReference type="KEGG" id="abas:ACPOL_4650"/>
<dbReference type="Proteomes" id="UP000253606">
    <property type="component" value="Chromosome"/>
</dbReference>
<dbReference type="AlphaFoldDB" id="A0A2Z5G4M4"/>
<keyword evidence="2" id="KW-1185">Reference proteome</keyword>
<evidence type="ECO:0000313" key="1">
    <source>
        <dbReference type="EMBL" id="AXC13920.1"/>
    </source>
</evidence>
<accession>A0A2Z5G4M4</accession>
<reference evidence="1 2" key="1">
    <citation type="journal article" date="2018" name="Front. Microbiol.">
        <title>Hydrolytic Capabilities as a Key to Environmental Success: Chitinolytic and Cellulolytic Acidobacteria From Acidic Sub-arctic Soils and Boreal Peatlands.</title>
        <authorList>
            <person name="Belova S.E."/>
            <person name="Ravin N.V."/>
            <person name="Pankratov T.A."/>
            <person name="Rakitin A.L."/>
            <person name="Ivanova A.A."/>
            <person name="Beletsky A.V."/>
            <person name="Mardanov A.V."/>
            <person name="Sinninghe Damste J.S."/>
            <person name="Dedysh S.N."/>
        </authorList>
    </citation>
    <scope>NUCLEOTIDE SEQUENCE [LARGE SCALE GENOMIC DNA]</scope>
    <source>
        <strain evidence="1 2">SBC82</strain>
    </source>
</reference>